<dbReference type="InterPro" id="IPR014867">
    <property type="entry name" value="Spore_coat_CotH_CotH2/3/7"/>
</dbReference>
<reference evidence="2 3" key="1">
    <citation type="submission" date="2019-06" db="EMBL/GenBank/DDBJ databases">
        <title>Sequencing the genomes of 1000 actinobacteria strains.</title>
        <authorList>
            <person name="Klenk H.-P."/>
        </authorList>
    </citation>
    <scope>NUCLEOTIDE SEQUENCE [LARGE SCALE GENOMIC DNA]</scope>
    <source>
        <strain evidence="2 3">DSM 43186</strain>
    </source>
</reference>
<accession>A0A543IWA2</accession>
<name>A0A543IWA2_9ACTN</name>
<evidence type="ECO:0000313" key="2">
    <source>
        <dbReference type="EMBL" id="TQM74848.1"/>
    </source>
</evidence>
<evidence type="ECO:0000256" key="1">
    <source>
        <dbReference type="SAM" id="MobiDB-lite"/>
    </source>
</evidence>
<dbReference type="AlphaFoldDB" id="A0A543IWA2"/>
<protein>
    <submittedName>
        <fullName evidence="2">Spore coat protein CotH</fullName>
    </submittedName>
</protein>
<organism evidence="2 3">
    <name type="scientific">Thermopolyspora flexuosa</name>
    <dbReference type="NCBI Taxonomy" id="103836"/>
    <lineage>
        <taxon>Bacteria</taxon>
        <taxon>Bacillati</taxon>
        <taxon>Actinomycetota</taxon>
        <taxon>Actinomycetes</taxon>
        <taxon>Streptosporangiales</taxon>
        <taxon>Streptosporangiaceae</taxon>
        <taxon>Thermopolyspora</taxon>
    </lineage>
</organism>
<proteinExistence type="predicted"/>
<dbReference type="Pfam" id="PF08757">
    <property type="entry name" value="CotH"/>
    <property type="match status" value="1"/>
</dbReference>
<keyword evidence="2" id="KW-0946">Virion</keyword>
<dbReference type="Proteomes" id="UP000319213">
    <property type="component" value="Unassembled WGS sequence"/>
</dbReference>
<sequence length="508" mass="55310">MEHVGNGPRRRLRHRIPVRLRQHWRLVALCTAVLGVCGGVFGSGMIRPYAVRAPAADAAAGVTVDVRGTVDLFDTSVPHELTLTFGDAAYRDMLQEYFATGEKKYIEADLVIDGTRIPSVGVRLKGNSTLNGLTWNGMVRTRQGVRQGGGPFGGFGGGVFGSSLKGEEPENLPWLISFDEFVAGRRYQGHSQIAVRPALGRSATLLNEALAIALVGESGEPGQRFTYGSFSVNGRTSGPRLIVEYLDEGYAERLGDGVLYKALASGGFDYKGEDQTRYTTDFKQVNAVGSADLQPVIDLIRWVNDASDEEFASGLADRLDVGSFARYVALQNLLLNFDDMSGPGRNYYLWYDRATRRFRVINWDLNLAFQGDPATGPHDSVRRGFGPWRPPDGQGNARTRPGEPPQGGNRTRRDPVGGGGGPRMGHPLKDRFLASRAFTAVYEEQYRALFAGLFRDGTAARLLDEIVAAYKRNAGADTATVDTEAASLRELLQARIRALASDQVVSGT</sequence>
<dbReference type="EMBL" id="VFPQ01000001">
    <property type="protein sequence ID" value="TQM74848.1"/>
    <property type="molecule type" value="Genomic_DNA"/>
</dbReference>
<keyword evidence="3" id="KW-1185">Reference proteome</keyword>
<dbReference type="PANTHER" id="PTHR40050">
    <property type="entry name" value="INNER SPORE COAT PROTEIN H"/>
    <property type="match status" value="1"/>
</dbReference>
<feature type="region of interest" description="Disordered" evidence="1">
    <location>
        <begin position="374"/>
        <end position="428"/>
    </location>
</feature>
<dbReference type="RefSeq" id="WP_142258958.1">
    <property type="nucleotide sequence ID" value="NZ_BMPV01000003.1"/>
</dbReference>
<gene>
    <name evidence="2" type="ORF">FHX40_1532</name>
</gene>
<dbReference type="PANTHER" id="PTHR40050:SF1">
    <property type="entry name" value="INNER SPORE COAT PROTEIN H"/>
    <property type="match status" value="1"/>
</dbReference>
<comment type="caution">
    <text evidence="2">The sequence shown here is derived from an EMBL/GenBank/DDBJ whole genome shotgun (WGS) entry which is preliminary data.</text>
</comment>
<dbReference type="OrthoDB" id="3280828at2"/>
<evidence type="ECO:0000313" key="3">
    <source>
        <dbReference type="Proteomes" id="UP000319213"/>
    </source>
</evidence>
<keyword evidence="2" id="KW-0167">Capsid protein</keyword>